<evidence type="ECO:0000313" key="2">
    <source>
        <dbReference type="EMBL" id="KYP69723.1"/>
    </source>
</evidence>
<sequence length="78" mass="9154">MNDILLVQIYVDDIIFGATNDYLCKKFSNYMQSEFEMSMMGEINFSLGLQVRQTKTGIFINQSKYYKDLLKRFGMENA</sequence>
<organism evidence="2 3">
    <name type="scientific">Cajanus cajan</name>
    <name type="common">Pigeon pea</name>
    <name type="synonym">Cajanus indicus</name>
    <dbReference type="NCBI Taxonomy" id="3821"/>
    <lineage>
        <taxon>Eukaryota</taxon>
        <taxon>Viridiplantae</taxon>
        <taxon>Streptophyta</taxon>
        <taxon>Embryophyta</taxon>
        <taxon>Tracheophyta</taxon>
        <taxon>Spermatophyta</taxon>
        <taxon>Magnoliopsida</taxon>
        <taxon>eudicotyledons</taxon>
        <taxon>Gunneridae</taxon>
        <taxon>Pentapetalae</taxon>
        <taxon>rosids</taxon>
        <taxon>fabids</taxon>
        <taxon>Fabales</taxon>
        <taxon>Fabaceae</taxon>
        <taxon>Papilionoideae</taxon>
        <taxon>50 kb inversion clade</taxon>
        <taxon>NPAAA clade</taxon>
        <taxon>indigoferoid/millettioid clade</taxon>
        <taxon>Phaseoleae</taxon>
        <taxon>Cajanus</taxon>
    </lineage>
</organism>
<accession>A0A151TRT4</accession>
<dbReference type="EMBL" id="CM003605">
    <property type="protein sequence ID" value="KYP69723.1"/>
    <property type="molecule type" value="Genomic_DNA"/>
</dbReference>
<keyword evidence="3" id="KW-1185">Reference proteome</keyword>
<dbReference type="Pfam" id="PF07727">
    <property type="entry name" value="RVT_2"/>
    <property type="match status" value="1"/>
</dbReference>
<reference evidence="2 3" key="1">
    <citation type="journal article" date="2012" name="Nat. Biotechnol.">
        <title>Draft genome sequence of pigeonpea (Cajanus cajan), an orphan legume crop of resource-poor farmers.</title>
        <authorList>
            <person name="Varshney R.K."/>
            <person name="Chen W."/>
            <person name="Li Y."/>
            <person name="Bharti A.K."/>
            <person name="Saxena R.K."/>
            <person name="Schlueter J.A."/>
            <person name="Donoghue M.T."/>
            <person name="Azam S."/>
            <person name="Fan G."/>
            <person name="Whaley A.M."/>
            <person name="Farmer A.D."/>
            <person name="Sheridan J."/>
            <person name="Iwata A."/>
            <person name="Tuteja R."/>
            <person name="Penmetsa R.V."/>
            <person name="Wu W."/>
            <person name="Upadhyaya H.D."/>
            <person name="Yang S.P."/>
            <person name="Shah T."/>
            <person name="Saxena K.B."/>
            <person name="Michael T."/>
            <person name="McCombie W.R."/>
            <person name="Yang B."/>
            <person name="Zhang G."/>
            <person name="Yang H."/>
            <person name="Wang J."/>
            <person name="Spillane C."/>
            <person name="Cook D.R."/>
            <person name="May G.D."/>
            <person name="Xu X."/>
            <person name="Jackson S.A."/>
        </authorList>
    </citation>
    <scope>NUCLEOTIDE SEQUENCE [LARGE SCALE GENOMIC DNA]</scope>
    <source>
        <strain evidence="3">cv. Asha</strain>
    </source>
</reference>
<feature type="domain" description="Reverse transcriptase Ty1/copia-type" evidence="1">
    <location>
        <begin position="4"/>
        <end position="77"/>
    </location>
</feature>
<gene>
    <name evidence="2" type="ORF">KK1_008924</name>
</gene>
<evidence type="ECO:0000259" key="1">
    <source>
        <dbReference type="Pfam" id="PF07727"/>
    </source>
</evidence>
<dbReference type="Proteomes" id="UP000075243">
    <property type="component" value="Chromosome 3"/>
</dbReference>
<proteinExistence type="predicted"/>
<dbReference type="AlphaFoldDB" id="A0A151TRT4"/>
<dbReference type="InterPro" id="IPR013103">
    <property type="entry name" value="RVT_2"/>
</dbReference>
<evidence type="ECO:0000313" key="3">
    <source>
        <dbReference type="Proteomes" id="UP000075243"/>
    </source>
</evidence>
<name>A0A151TRT4_CAJCA</name>
<protein>
    <recommendedName>
        <fullName evidence="1">Reverse transcriptase Ty1/copia-type domain-containing protein</fullName>
    </recommendedName>
</protein>
<dbReference type="Gramene" id="C.cajan_08671.t">
    <property type="protein sequence ID" value="C.cajan_08671.t.cds1"/>
    <property type="gene ID" value="C.cajan_08671"/>
</dbReference>